<name>A0A7T0KE69_9CORY</name>
<sequence>MTSNKFDIIHTRIQRASTHRDELATIQTEYLNQHPIATSIEEHHDHVIIRFHATAPFPHAASILFGEWLYNLRAALDGLYYQLMMEDTGLNPPPNATRLTYPITTSRGQFDTNRDIKRLANRHQIAIEHTQPYHSTGGHTGSALWWVHHLARLDRHRHTHLLVWRVKHIKFESSTNRIDLNRVGNNNRRSIYIRHNQDSQPITIPIYPITMPGTNDHITIRRTIELDIPDWADNAPHSYSIFPLMERMANAEQVIHATVDSFTTPQP</sequence>
<dbReference type="RefSeq" id="WP_165006448.1">
    <property type="nucleotide sequence ID" value="NZ_CP064954.1"/>
</dbReference>
<gene>
    <name evidence="1" type="ORF">G7Y31_06860</name>
</gene>
<dbReference type="KEGG" id="cliz:G7Y31_06860"/>
<evidence type="ECO:0000313" key="2">
    <source>
        <dbReference type="Proteomes" id="UP000594681"/>
    </source>
</evidence>
<keyword evidence="2" id="KW-1185">Reference proteome</keyword>
<accession>A0A7T0KE69</accession>
<dbReference type="Proteomes" id="UP000594681">
    <property type="component" value="Chromosome"/>
</dbReference>
<dbReference type="AlphaFoldDB" id="A0A7T0KE69"/>
<evidence type="ECO:0000313" key="1">
    <source>
        <dbReference type="EMBL" id="QPK78304.1"/>
    </source>
</evidence>
<protein>
    <submittedName>
        <fullName evidence="1">Uncharacterized protein</fullName>
    </submittedName>
</protein>
<dbReference type="EMBL" id="CP064954">
    <property type="protein sequence ID" value="QPK78304.1"/>
    <property type="molecule type" value="Genomic_DNA"/>
</dbReference>
<reference evidence="1 2" key="1">
    <citation type="submission" date="2020-11" db="EMBL/GenBank/DDBJ databases">
        <title>Corynebacterium sp. ZJ-599.</title>
        <authorList>
            <person name="Zhou J."/>
        </authorList>
    </citation>
    <scope>NUCLEOTIDE SEQUENCE [LARGE SCALE GENOMIC DNA]</scope>
    <source>
        <strain evidence="1 2">ZJ-599</strain>
    </source>
</reference>
<proteinExistence type="predicted"/>
<organism evidence="1 2">
    <name type="scientific">Corynebacterium lizhenjunii</name>
    <dbReference type="NCBI Taxonomy" id="2709394"/>
    <lineage>
        <taxon>Bacteria</taxon>
        <taxon>Bacillati</taxon>
        <taxon>Actinomycetota</taxon>
        <taxon>Actinomycetes</taxon>
        <taxon>Mycobacteriales</taxon>
        <taxon>Corynebacteriaceae</taxon>
        <taxon>Corynebacterium</taxon>
    </lineage>
</organism>